<sequence>MSSRSSLRARLGWSLAALPLVAFAVVPPAAQAVWSTDPDQNNAIADRASEQVVPKIAVTPSGDTYIAWFDLAAGSYDVYLQRLDPQGNEMFPHNGILVSDHSQSTSLVGWDMIADSQGNAVLTFTDTRDGGDLDAFAYRIQSDGTFLWGTDGIQLSFEADYTPNPVVTEASDGDFVFVWAHYPDSGDGSMRMQRIAPDGTVRFAAGGIDIVTAAGESPGFPLVVPSNDGSVIVGYVRDIDTFLAPRHLRAIRIATDGSTVWGPVVVYDTVSLPIAYQPLGKPDGAGGAVFCWHRSASNLYNSLVQHLRADGTEVWSHQGIEVTAQLANYHLNPSFSYDPVADETIVFWNEEPTTQNQFGIKGQKIDSDGTLAWGPNGIITVPMSPTLRYSPHVVGWAGGAMVFFADEPTGQFNMDRVLGYRVDGAGAVLWGPVEVSSHLSSKSRLPATIDGQGVARMIWEDNRSGNPDVYGQAIRPDGTLGAGTTSVGESASFAASVAWSPNPFAARTVLSLASGDGAGIARVRILDVTGRQVRAFIPASGQSEIVWDGTDQDGRALPTGVYFARTTLGANANE</sequence>
<dbReference type="AlphaFoldDB" id="A0A956LZQ2"/>
<feature type="non-terminal residue" evidence="2">
    <location>
        <position position="574"/>
    </location>
</feature>
<accession>A0A956LZQ2</accession>
<evidence type="ECO:0000256" key="1">
    <source>
        <dbReference type="SAM" id="SignalP"/>
    </source>
</evidence>
<proteinExistence type="predicted"/>
<evidence type="ECO:0000313" key="3">
    <source>
        <dbReference type="Proteomes" id="UP000697710"/>
    </source>
</evidence>
<comment type="caution">
    <text evidence="2">The sequence shown here is derived from an EMBL/GenBank/DDBJ whole genome shotgun (WGS) entry which is preliminary data.</text>
</comment>
<gene>
    <name evidence="2" type="ORF">KC729_12155</name>
</gene>
<feature type="signal peptide" evidence="1">
    <location>
        <begin position="1"/>
        <end position="24"/>
    </location>
</feature>
<keyword evidence="1" id="KW-0732">Signal</keyword>
<dbReference type="Gene3D" id="2.60.40.4070">
    <property type="match status" value="1"/>
</dbReference>
<dbReference type="EMBL" id="JAGQHR010000381">
    <property type="protein sequence ID" value="MCA9728431.1"/>
    <property type="molecule type" value="Genomic_DNA"/>
</dbReference>
<evidence type="ECO:0008006" key="4">
    <source>
        <dbReference type="Google" id="ProtNLM"/>
    </source>
</evidence>
<name>A0A956LZQ2_UNCEI</name>
<feature type="chain" id="PRO_5038090456" description="FlgD Ig-like domain-containing protein" evidence="1">
    <location>
        <begin position="25"/>
        <end position="574"/>
    </location>
</feature>
<reference evidence="2" key="1">
    <citation type="submission" date="2020-04" db="EMBL/GenBank/DDBJ databases">
        <authorList>
            <person name="Zhang T."/>
        </authorList>
    </citation>
    <scope>NUCLEOTIDE SEQUENCE</scope>
    <source>
        <strain evidence="2">HKST-UBA01</strain>
    </source>
</reference>
<evidence type="ECO:0000313" key="2">
    <source>
        <dbReference type="EMBL" id="MCA9728431.1"/>
    </source>
</evidence>
<dbReference type="Proteomes" id="UP000697710">
    <property type="component" value="Unassembled WGS sequence"/>
</dbReference>
<organism evidence="2 3">
    <name type="scientific">Eiseniibacteriota bacterium</name>
    <dbReference type="NCBI Taxonomy" id="2212470"/>
    <lineage>
        <taxon>Bacteria</taxon>
        <taxon>Candidatus Eiseniibacteriota</taxon>
    </lineage>
</organism>
<protein>
    <recommendedName>
        <fullName evidence="4">FlgD Ig-like domain-containing protein</fullName>
    </recommendedName>
</protein>
<reference evidence="2" key="2">
    <citation type="journal article" date="2021" name="Microbiome">
        <title>Successional dynamics and alternative stable states in a saline activated sludge microbial community over 9 years.</title>
        <authorList>
            <person name="Wang Y."/>
            <person name="Ye J."/>
            <person name="Ju F."/>
            <person name="Liu L."/>
            <person name="Boyd J.A."/>
            <person name="Deng Y."/>
            <person name="Parks D.H."/>
            <person name="Jiang X."/>
            <person name="Yin X."/>
            <person name="Woodcroft B.J."/>
            <person name="Tyson G.W."/>
            <person name="Hugenholtz P."/>
            <person name="Polz M.F."/>
            <person name="Zhang T."/>
        </authorList>
    </citation>
    <scope>NUCLEOTIDE SEQUENCE</scope>
    <source>
        <strain evidence="2">HKST-UBA01</strain>
    </source>
</reference>